<dbReference type="Proteomes" id="UP000199502">
    <property type="component" value="Unassembled WGS sequence"/>
</dbReference>
<reference evidence="1 2" key="1">
    <citation type="submission" date="2016-10" db="EMBL/GenBank/DDBJ databases">
        <authorList>
            <person name="de Groot N.N."/>
        </authorList>
    </citation>
    <scope>NUCLEOTIDE SEQUENCE [LARGE SCALE GENOMIC DNA]</scope>
    <source>
        <strain evidence="1 2">CGMCC 1.8925</strain>
    </source>
</reference>
<keyword evidence="2" id="KW-1185">Reference proteome</keyword>
<organism evidence="1 2">
    <name type="scientific">Paracoccus tibetensis</name>
    <dbReference type="NCBI Taxonomy" id="336292"/>
    <lineage>
        <taxon>Bacteria</taxon>
        <taxon>Pseudomonadati</taxon>
        <taxon>Pseudomonadota</taxon>
        <taxon>Alphaproteobacteria</taxon>
        <taxon>Rhodobacterales</taxon>
        <taxon>Paracoccaceae</taxon>
        <taxon>Paracoccus</taxon>
    </lineage>
</organism>
<gene>
    <name evidence="1" type="ORF">SAMN05660710_01839</name>
</gene>
<evidence type="ECO:0000313" key="1">
    <source>
        <dbReference type="EMBL" id="SCY52703.1"/>
    </source>
</evidence>
<sequence length="126" mass="13816">MTLDRMSGQSMFASAGLAASPLPLGDIWAEFKPSQTRLDGIVIDASLDSADPTLNVRGPDGRNWTVELADRRRNQSLGLTRAALLPGDSVHVVGRRTQRFGEQRIKALRLTVEGRSFELFPELEPA</sequence>
<name>A0A1G5GMD6_9RHOB</name>
<evidence type="ECO:0000313" key="2">
    <source>
        <dbReference type="Proteomes" id="UP000199502"/>
    </source>
</evidence>
<accession>A0A1G5GMD6</accession>
<proteinExistence type="predicted"/>
<dbReference type="RefSeq" id="WP_090742819.1">
    <property type="nucleotide sequence ID" value="NZ_FMVT01000005.1"/>
</dbReference>
<dbReference type="OrthoDB" id="512581at2"/>
<dbReference type="AlphaFoldDB" id="A0A1G5GMD6"/>
<dbReference type="STRING" id="336292.SAMN05660710_01839"/>
<dbReference type="EMBL" id="FMVT01000005">
    <property type="protein sequence ID" value="SCY52703.1"/>
    <property type="molecule type" value="Genomic_DNA"/>
</dbReference>
<protein>
    <submittedName>
        <fullName evidence="1">Uncharacterized protein</fullName>
    </submittedName>
</protein>